<sequence length="232" mass="26643">MANNELTNLEKSLNLHFRNRELFENVFIHRSYLNEHKRYHLPSNEKLEFLGDSVLSLITSIYLYKNYPQLKEGDYTDIKAAIVCTESLTLASKKLDLGNYLYLSKGEYKSGGRNNINILADCFEALIAGIFIEFGFDRAYQFVIDHLFKDKLDLIISKKLYLAPKTRLQEISQARFKVVPVYQLIKTTGPEHDKTFTIQVSIKNKKLAVASGKSKKDAEEKAAKIVLNKNKI</sequence>
<evidence type="ECO:0000256" key="13">
    <source>
        <dbReference type="ARBA" id="ARBA00022842"/>
    </source>
</evidence>
<evidence type="ECO:0000256" key="11">
    <source>
        <dbReference type="ARBA" id="ARBA00022759"/>
    </source>
</evidence>
<keyword evidence="9 15" id="KW-0540">Nuclease</keyword>
<dbReference type="Gene3D" id="1.10.1520.10">
    <property type="entry name" value="Ribonuclease III domain"/>
    <property type="match status" value="1"/>
</dbReference>
<dbReference type="GO" id="GO:0046872">
    <property type="term" value="F:metal ion binding"/>
    <property type="evidence" value="ECO:0007669"/>
    <property type="project" value="UniProtKB-KW"/>
</dbReference>
<keyword evidence="6 15" id="KW-0698">rRNA processing</keyword>
<dbReference type="PROSITE" id="PS50137">
    <property type="entry name" value="DS_RBD"/>
    <property type="match status" value="1"/>
</dbReference>
<keyword evidence="7 15" id="KW-0507">mRNA processing</keyword>
<comment type="catalytic activity">
    <reaction evidence="1 15">
        <text>Endonucleolytic cleavage to 5'-phosphomonoester.</text>
        <dbReference type="EC" id="3.1.26.3"/>
    </reaction>
</comment>
<comment type="cofactor">
    <cofactor evidence="15">
        <name>Mg(2+)</name>
        <dbReference type="ChEBI" id="CHEBI:18420"/>
    </cofactor>
</comment>
<evidence type="ECO:0000313" key="19">
    <source>
        <dbReference type="Proteomes" id="UP000229370"/>
    </source>
</evidence>
<reference evidence="19" key="1">
    <citation type="submission" date="2017-09" db="EMBL/GenBank/DDBJ databases">
        <title>Depth-based differentiation of microbial function through sediment-hosted aquifers and enrichment of novel symbionts in the deep terrestrial subsurface.</title>
        <authorList>
            <person name="Probst A.J."/>
            <person name="Ladd B."/>
            <person name="Jarett J.K."/>
            <person name="Geller-Mcgrath D.E."/>
            <person name="Sieber C.M.K."/>
            <person name="Emerson J.B."/>
            <person name="Anantharaman K."/>
            <person name="Thomas B.C."/>
            <person name="Malmstrom R."/>
            <person name="Stieglmeier M."/>
            <person name="Klingl A."/>
            <person name="Woyke T."/>
            <person name="Ryan C.M."/>
            <person name="Banfield J.F."/>
        </authorList>
    </citation>
    <scope>NUCLEOTIDE SEQUENCE [LARGE SCALE GENOMIC DNA]</scope>
</reference>
<keyword evidence="5 15" id="KW-0963">Cytoplasm</keyword>
<evidence type="ECO:0000256" key="5">
    <source>
        <dbReference type="ARBA" id="ARBA00022490"/>
    </source>
</evidence>
<organism evidence="18 19">
    <name type="scientific">Candidatus Roizmanbacteria bacterium CG_4_8_14_3_um_filter_36_10</name>
    <dbReference type="NCBI Taxonomy" id="1974834"/>
    <lineage>
        <taxon>Bacteria</taxon>
        <taxon>Candidatus Roizmaniibacteriota</taxon>
    </lineage>
</organism>
<feature type="active site" evidence="15">
    <location>
        <position position="124"/>
    </location>
</feature>
<dbReference type="InterPro" id="IPR014720">
    <property type="entry name" value="dsRBD_dom"/>
</dbReference>
<dbReference type="GO" id="GO:0004525">
    <property type="term" value="F:ribonuclease III activity"/>
    <property type="evidence" value="ECO:0007669"/>
    <property type="project" value="UniProtKB-UniRule"/>
</dbReference>
<evidence type="ECO:0000256" key="14">
    <source>
        <dbReference type="ARBA" id="ARBA00022884"/>
    </source>
</evidence>
<comment type="subcellular location">
    <subcellularLocation>
        <location evidence="2 15">Cytoplasm</location>
    </subcellularLocation>
</comment>
<keyword evidence="14 15" id="KW-0694">RNA-binding</keyword>
<dbReference type="GO" id="GO:0006364">
    <property type="term" value="P:rRNA processing"/>
    <property type="evidence" value="ECO:0007669"/>
    <property type="project" value="UniProtKB-UniRule"/>
</dbReference>
<comment type="function">
    <text evidence="15">Digests double-stranded RNA. Involved in the processing of primary rRNA transcript to yield the immediate precursors to the large and small rRNAs (23S and 16S). Processes some mRNAs, and tRNAs when they are encoded in the rRNA operon. Processes pre-crRNA and tracrRNA of type II CRISPR loci if present in the organism.</text>
</comment>
<keyword evidence="11 15" id="KW-0255">Endonuclease</keyword>
<dbReference type="PROSITE" id="PS00517">
    <property type="entry name" value="RNASE_3_1"/>
    <property type="match status" value="1"/>
</dbReference>
<dbReference type="SUPFAM" id="SSF69065">
    <property type="entry name" value="RNase III domain-like"/>
    <property type="match status" value="1"/>
</dbReference>
<evidence type="ECO:0000256" key="12">
    <source>
        <dbReference type="ARBA" id="ARBA00022801"/>
    </source>
</evidence>
<keyword evidence="12 15" id="KW-0378">Hydrolase</keyword>
<evidence type="ECO:0000256" key="4">
    <source>
        <dbReference type="ARBA" id="ARBA00011738"/>
    </source>
</evidence>
<keyword evidence="8 15" id="KW-0819">tRNA processing</keyword>
<evidence type="ECO:0000259" key="17">
    <source>
        <dbReference type="PROSITE" id="PS50142"/>
    </source>
</evidence>
<evidence type="ECO:0000256" key="2">
    <source>
        <dbReference type="ARBA" id="ARBA00004496"/>
    </source>
</evidence>
<dbReference type="NCBIfam" id="TIGR02191">
    <property type="entry name" value="RNaseIII"/>
    <property type="match status" value="1"/>
</dbReference>
<dbReference type="HAMAP" id="MF_00104">
    <property type="entry name" value="RNase_III"/>
    <property type="match status" value="1"/>
</dbReference>
<evidence type="ECO:0000259" key="16">
    <source>
        <dbReference type="PROSITE" id="PS50137"/>
    </source>
</evidence>
<dbReference type="Proteomes" id="UP000229370">
    <property type="component" value="Unassembled WGS sequence"/>
</dbReference>
<dbReference type="PROSITE" id="PS50142">
    <property type="entry name" value="RNASE_3_2"/>
    <property type="match status" value="1"/>
</dbReference>
<dbReference type="CDD" id="cd00593">
    <property type="entry name" value="RIBOc"/>
    <property type="match status" value="1"/>
</dbReference>
<keyword evidence="13 15" id="KW-0460">Magnesium</keyword>
<dbReference type="FunFam" id="3.30.160.20:FF:000003">
    <property type="entry name" value="Ribonuclease 3"/>
    <property type="match status" value="1"/>
</dbReference>
<proteinExistence type="inferred from homology"/>
<dbReference type="EMBL" id="PFQK01000093">
    <property type="protein sequence ID" value="PJC81282.1"/>
    <property type="molecule type" value="Genomic_DNA"/>
</dbReference>
<evidence type="ECO:0000256" key="3">
    <source>
        <dbReference type="ARBA" id="ARBA00010183"/>
    </source>
</evidence>
<evidence type="ECO:0000256" key="8">
    <source>
        <dbReference type="ARBA" id="ARBA00022694"/>
    </source>
</evidence>
<comment type="similarity">
    <text evidence="3">Belongs to the ribonuclease III family.</text>
</comment>
<feature type="active site" evidence="15">
    <location>
        <position position="52"/>
    </location>
</feature>
<dbReference type="PANTHER" id="PTHR11207">
    <property type="entry name" value="RIBONUCLEASE III"/>
    <property type="match status" value="1"/>
</dbReference>
<dbReference type="SUPFAM" id="SSF54768">
    <property type="entry name" value="dsRNA-binding domain-like"/>
    <property type="match status" value="1"/>
</dbReference>
<feature type="binding site" evidence="15">
    <location>
        <position position="48"/>
    </location>
    <ligand>
        <name>Mg(2+)</name>
        <dbReference type="ChEBI" id="CHEBI:18420"/>
    </ligand>
</feature>
<dbReference type="Pfam" id="PF14622">
    <property type="entry name" value="Ribonucleas_3_3"/>
    <property type="match status" value="1"/>
</dbReference>
<comment type="caution">
    <text evidence="18">The sequence shown here is derived from an EMBL/GenBank/DDBJ whole genome shotgun (WGS) entry which is preliminary data.</text>
</comment>
<dbReference type="GO" id="GO:0019843">
    <property type="term" value="F:rRNA binding"/>
    <property type="evidence" value="ECO:0007669"/>
    <property type="project" value="UniProtKB-KW"/>
</dbReference>
<dbReference type="AlphaFoldDB" id="A0A2M8GL49"/>
<dbReference type="Pfam" id="PF00035">
    <property type="entry name" value="dsrm"/>
    <property type="match status" value="1"/>
</dbReference>
<comment type="subunit">
    <text evidence="4 15">Homodimer.</text>
</comment>
<dbReference type="SMART" id="SM00358">
    <property type="entry name" value="DSRM"/>
    <property type="match status" value="1"/>
</dbReference>
<dbReference type="CDD" id="cd10845">
    <property type="entry name" value="DSRM_RNAse_III_family"/>
    <property type="match status" value="1"/>
</dbReference>
<feature type="domain" description="DRBM" evidence="16">
    <location>
        <begin position="163"/>
        <end position="232"/>
    </location>
</feature>
<name>A0A2M8GL49_9BACT</name>
<dbReference type="GO" id="GO:0008033">
    <property type="term" value="P:tRNA processing"/>
    <property type="evidence" value="ECO:0007669"/>
    <property type="project" value="UniProtKB-KW"/>
</dbReference>
<dbReference type="GO" id="GO:0005737">
    <property type="term" value="C:cytoplasm"/>
    <property type="evidence" value="ECO:0007669"/>
    <property type="project" value="UniProtKB-SubCell"/>
</dbReference>
<evidence type="ECO:0000256" key="10">
    <source>
        <dbReference type="ARBA" id="ARBA00022723"/>
    </source>
</evidence>
<feature type="domain" description="RNase III" evidence="17">
    <location>
        <begin position="6"/>
        <end position="135"/>
    </location>
</feature>
<evidence type="ECO:0000256" key="15">
    <source>
        <dbReference type="HAMAP-Rule" id="MF_00104"/>
    </source>
</evidence>
<dbReference type="PANTHER" id="PTHR11207:SF0">
    <property type="entry name" value="RIBONUCLEASE 3"/>
    <property type="match status" value="1"/>
</dbReference>
<dbReference type="GO" id="GO:0010468">
    <property type="term" value="P:regulation of gene expression"/>
    <property type="evidence" value="ECO:0007669"/>
    <property type="project" value="TreeGrafter"/>
</dbReference>
<dbReference type="GO" id="GO:0003725">
    <property type="term" value="F:double-stranded RNA binding"/>
    <property type="evidence" value="ECO:0007669"/>
    <property type="project" value="TreeGrafter"/>
</dbReference>
<dbReference type="EC" id="3.1.26.3" evidence="15"/>
<evidence type="ECO:0000313" key="18">
    <source>
        <dbReference type="EMBL" id="PJC81282.1"/>
    </source>
</evidence>
<dbReference type="InterPro" id="IPR011907">
    <property type="entry name" value="RNase_III"/>
</dbReference>
<gene>
    <name evidence="15 18" type="primary">rnc</name>
    <name evidence="18" type="ORF">CO007_05405</name>
</gene>
<dbReference type="InterPro" id="IPR000999">
    <property type="entry name" value="RNase_III_dom"/>
</dbReference>
<evidence type="ECO:0000256" key="6">
    <source>
        <dbReference type="ARBA" id="ARBA00022552"/>
    </source>
</evidence>
<accession>A0A2M8GL49</accession>
<dbReference type="GO" id="GO:0042802">
    <property type="term" value="F:identical protein binding"/>
    <property type="evidence" value="ECO:0007669"/>
    <property type="project" value="UniProtKB-ARBA"/>
</dbReference>
<keyword evidence="15" id="KW-0699">rRNA-binding</keyword>
<protein>
    <recommendedName>
        <fullName evidence="15">Ribonuclease 3</fullName>
        <ecNumber evidence="15">3.1.26.3</ecNumber>
    </recommendedName>
    <alternativeName>
        <fullName evidence="15">Ribonuclease III</fullName>
        <shortName evidence="15">RNase III</shortName>
    </alternativeName>
</protein>
<evidence type="ECO:0000256" key="1">
    <source>
        <dbReference type="ARBA" id="ARBA00000109"/>
    </source>
</evidence>
<keyword evidence="10 15" id="KW-0479">Metal-binding</keyword>
<dbReference type="SMART" id="SM00535">
    <property type="entry name" value="RIBOc"/>
    <property type="match status" value="1"/>
</dbReference>
<dbReference type="Gene3D" id="3.30.160.20">
    <property type="match status" value="1"/>
</dbReference>
<dbReference type="InterPro" id="IPR036389">
    <property type="entry name" value="RNase_III_sf"/>
</dbReference>
<dbReference type="FunFam" id="1.10.1520.10:FF:000001">
    <property type="entry name" value="Ribonuclease 3"/>
    <property type="match status" value="1"/>
</dbReference>
<feature type="binding site" evidence="15">
    <location>
        <position position="124"/>
    </location>
    <ligand>
        <name>Mg(2+)</name>
        <dbReference type="ChEBI" id="CHEBI:18420"/>
    </ligand>
</feature>
<evidence type="ECO:0000256" key="7">
    <source>
        <dbReference type="ARBA" id="ARBA00022664"/>
    </source>
</evidence>
<feature type="binding site" evidence="15">
    <location>
        <position position="121"/>
    </location>
    <ligand>
        <name>Mg(2+)</name>
        <dbReference type="ChEBI" id="CHEBI:18420"/>
    </ligand>
</feature>
<evidence type="ECO:0000256" key="9">
    <source>
        <dbReference type="ARBA" id="ARBA00022722"/>
    </source>
</evidence>
<dbReference type="GO" id="GO:0006397">
    <property type="term" value="P:mRNA processing"/>
    <property type="evidence" value="ECO:0007669"/>
    <property type="project" value="UniProtKB-UniRule"/>
</dbReference>